<evidence type="ECO:0000313" key="4">
    <source>
        <dbReference type="EMBL" id="KRO26768.1"/>
    </source>
</evidence>
<feature type="transmembrane region" description="Helical" evidence="2">
    <location>
        <begin position="103"/>
        <end position="123"/>
    </location>
</feature>
<dbReference type="Pfam" id="PF02517">
    <property type="entry name" value="Rce1-like"/>
    <property type="match status" value="1"/>
</dbReference>
<feature type="transmembrane region" description="Helical" evidence="2">
    <location>
        <begin position="135"/>
        <end position="158"/>
    </location>
</feature>
<dbReference type="GO" id="GO:0006508">
    <property type="term" value="P:proteolysis"/>
    <property type="evidence" value="ECO:0007669"/>
    <property type="project" value="UniProtKB-KW"/>
</dbReference>
<dbReference type="AlphaFoldDB" id="A0A0R2NQT9"/>
<evidence type="ECO:0000259" key="3">
    <source>
        <dbReference type="Pfam" id="PF02517"/>
    </source>
</evidence>
<feature type="transmembrane region" description="Helical" evidence="2">
    <location>
        <begin position="76"/>
        <end position="97"/>
    </location>
</feature>
<feature type="transmembrane region" description="Helical" evidence="2">
    <location>
        <begin position="314"/>
        <end position="341"/>
    </location>
</feature>
<accession>A0A0R2NQT9</accession>
<comment type="similarity">
    <text evidence="1">Belongs to the UPF0177 family.</text>
</comment>
<keyword evidence="4" id="KW-0378">Hydrolase</keyword>
<dbReference type="GO" id="GO:0080120">
    <property type="term" value="P:CAAX-box protein maturation"/>
    <property type="evidence" value="ECO:0007669"/>
    <property type="project" value="UniProtKB-ARBA"/>
</dbReference>
<dbReference type="Proteomes" id="UP000050920">
    <property type="component" value="Unassembled WGS sequence"/>
</dbReference>
<organism evidence="4 5">
    <name type="scientific">Lactiplantibacillus fabifermentans DSM 21115</name>
    <dbReference type="NCBI Taxonomy" id="1413187"/>
    <lineage>
        <taxon>Bacteria</taxon>
        <taxon>Bacillati</taxon>
        <taxon>Bacillota</taxon>
        <taxon>Bacilli</taxon>
        <taxon>Lactobacillales</taxon>
        <taxon>Lactobacillaceae</taxon>
        <taxon>Lactiplantibacillus</taxon>
    </lineage>
</organism>
<feature type="transmembrane region" description="Helical" evidence="2">
    <location>
        <begin position="35"/>
        <end position="55"/>
    </location>
</feature>
<feature type="domain" description="CAAX prenyl protease 2/Lysostaphin resistance protein A-like" evidence="3">
    <location>
        <begin position="243"/>
        <end position="345"/>
    </location>
</feature>
<evidence type="ECO:0000256" key="2">
    <source>
        <dbReference type="SAM" id="Phobius"/>
    </source>
</evidence>
<keyword evidence="2" id="KW-1133">Transmembrane helix</keyword>
<proteinExistence type="inferred from homology"/>
<feature type="transmembrane region" description="Helical" evidence="2">
    <location>
        <begin position="361"/>
        <end position="382"/>
    </location>
</feature>
<evidence type="ECO:0000313" key="5">
    <source>
        <dbReference type="Proteomes" id="UP000050920"/>
    </source>
</evidence>
<dbReference type="GO" id="GO:0004175">
    <property type="term" value="F:endopeptidase activity"/>
    <property type="evidence" value="ECO:0007669"/>
    <property type="project" value="UniProtKB-ARBA"/>
</dbReference>
<keyword evidence="2" id="KW-0472">Membrane</keyword>
<sequence length="398" mass="44238">MTPNFDQALRRWYWGQLAILIAAMLVTAFQFQNGLYFPVIGFLLVVWFLTALAPLEPPTGTAHWHLRHVNYYLQTILQFNFLPLLLANLVVLLGAMTGWDAQGLLADALVYAMIMFVPVAYIVMRPIESTLGRILMLVTAVFSGLIGAQATMLVWPGIVTPQLFDMISNTGILGAFGFVLTVGVLMSAWQLPWPTWRLNKAAKAGWLAVIAVFGIGFVVWNGFSDGGTWATTFTKFDFRLPAATWKMFLSGLEPGIAEEWLYRFAVMTLLLRAFKNRRFQLDIAVWGSAGMFGLWHVTNAIAGQSWSATLEQMIFAAALGAFLAISYLYSGSLAVPMLLHAGIDIFSMMASGSQTMAKPDAFEWQTIIFTVFVFVGLTIIFLTGQRRQVMQEQANRLA</sequence>
<dbReference type="EMBL" id="AYGX02000107">
    <property type="protein sequence ID" value="KRO26768.1"/>
    <property type="molecule type" value="Genomic_DNA"/>
</dbReference>
<feature type="transmembrane region" description="Helical" evidence="2">
    <location>
        <begin position="170"/>
        <end position="192"/>
    </location>
</feature>
<dbReference type="RefSeq" id="WP_024624340.1">
    <property type="nucleotide sequence ID" value="NZ_AYGX02000107.1"/>
</dbReference>
<keyword evidence="2" id="KW-0812">Transmembrane</keyword>
<evidence type="ECO:0000256" key="1">
    <source>
        <dbReference type="ARBA" id="ARBA00009067"/>
    </source>
</evidence>
<dbReference type="InterPro" id="IPR003675">
    <property type="entry name" value="Rce1/LyrA-like_dom"/>
</dbReference>
<comment type="caution">
    <text evidence="4">The sequence shown here is derived from an EMBL/GenBank/DDBJ whole genome shotgun (WGS) entry which is preliminary data.</text>
</comment>
<reference evidence="4 5" key="1">
    <citation type="journal article" date="2015" name="Genome Announc.">
        <title>Expanding the biotechnology potential of lactobacilli through comparative genomics of 213 strains and associated genera.</title>
        <authorList>
            <person name="Sun Z."/>
            <person name="Harris H.M."/>
            <person name="McCann A."/>
            <person name="Guo C."/>
            <person name="Argimon S."/>
            <person name="Zhang W."/>
            <person name="Yang X."/>
            <person name="Jeffery I.B."/>
            <person name="Cooney J.C."/>
            <person name="Kagawa T.F."/>
            <person name="Liu W."/>
            <person name="Song Y."/>
            <person name="Salvetti E."/>
            <person name="Wrobel A."/>
            <person name="Rasinkangas P."/>
            <person name="Parkhill J."/>
            <person name="Rea M.C."/>
            <person name="O'Sullivan O."/>
            <person name="Ritari J."/>
            <person name="Douillard F.P."/>
            <person name="Paul Ross R."/>
            <person name="Yang R."/>
            <person name="Briner A.E."/>
            <person name="Felis G.E."/>
            <person name="de Vos W.M."/>
            <person name="Barrangou R."/>
            <person name="Klaenhammer T.R."/>
            <person name="Caufield P.W."/>
            <person name="Cui Y."/>
            <person name="Zhang H."/>
            <person name="O'Toole P.W."/>
        </authorList>
    </citation>
    <scope>NUCLEOTIDE SEQUENCE [LARGE SCALE GENOMIC DNA]</scope>
    <source>
        <strain evidence="4 5">DSM 21115</strain>
    </source>
</reference>
<gene>
    <name evidence="4" type="ORF">DY78_GL000624</name>
</gene>
<keyword evidence="4" id="KW-0645">Protease</keyword>
<keyword evidence="5" id="KW-1185">Reference proteome</keyword>
<feature type="transmembrane region" description="Helical" evidence="2">
    <location>
        <begin position="12"/>
        <end position="29"/>
    </location>
</feature>
<protein>
    <submittedName>
        <fullName evidence="4">Membrane-bound protease, caax family</fullName>
    </submittedName>
</protein>
<name>A0A0R2NQT9_9LACO</name>
<feature type="transmembrane region" description="Helical" evidence="2">
    <location>
        <begin position="283"/>
        <end position="302"/>
    </location>
</feature>
<feature type="transmembrane region" description="Helical" evidence="2">
    <location>
        <begin position="204"/>
        <end position="223"/>
    </location>
</feature>